<evidence type="ECO:0000313" key="1">
    <source>
        <dbReference type="EMBL" id="EMH25708.1"/>
    </source>
</evidence>
<dbReference type="AlphaFoldDB" id="M3PKZ1"/>
<comment type="caution">
    <text evidence="1">The sequence shown here is derived from an EMBL/GenBank/DDBJ whole genome shotgun (WGS) entry which is preliminary data.</text>
</comment>
<evidence type="ECO:0000313" key="2">
    <source>
        <dbReference type="Proteomes" id="UP000012023"/>
    </source>
</evidence>
<dbReference type="HOGENOM" id="CLU_3184517_0_0_7"/>
<dbReference type="Proteomes" id="UP000012023">
    <property type="component" value="Unassembled WGS sequence"/>
</dbReference>
<name>M3PKZ1_HELPX</name>
<reference evidence="1 2" key="1">
    <citation type="submission" date="2012-11" db="EMBL/GenBank/DDBJ databases">
        <authorList>
            <person name="Weinstock G."/>
            <person name="Sodergren E."/>
            <person name="Lobos E.A."/>
            <person name="Fulton L."/>
            <person name="Fulton R."/>
            <person name="Courtney L."/>
            <person name="Fronick C."/>
            <person name="O'Laughlin M."/>
            <person name="Godfrey J."/>
            <person name="Wilson R.M."/>
            <person name="Miner T."/>
            <person name="Farmer C."/>
            <person name="Delehaunty K."/>
            <person name="Cordes M."/>
            <person name="Minx P."/>
            <person name="Tomlinson C."/>
            <person name="Chen J."/>
            <person name="Wollam A."/>
            <person name="Pepin K.H."/>
            <person name="Bhonagiri V."/>
            <person name="Zhang X."/>
            <person name="Suruliraj S."/>
            <person name="Antonio M."/>
            <person name="Secka O."/>
            <person name="Thomas J."/>
            <person name="Warren W."/>
            <person name="Mitreva M."/>
            <person name="Mardis E.R."/>
            <person name="Wilson R.K."/>
        </authorList>
    </citation>
    <scope>NUCLEOTIDE SEQUENCE [LARGE SCALE GENOMIC DNA]</scope>
    <source>
        <strain evidence="1 2">GAM260BSi</strain>
    </source>
</reference>
<accession>M3PKZ1</accession>
<dbReference type="PATRIC" id="fig|1159046.3.peg.185"/>
<protein>
    <submittedName>
        <fullName evidence="1">Uncharacterized protein</fullName>
    </submittedName>
</protein>
<sequence length="55" mass="6180">MMVDFKGDPMSSDFKNLFIGADNSKRTKSNLIDTEKDPINSHSLSSILDANLKEY</sequence>
<gene>
    <name evidence="1" type="ORF">HMPREF1418_00194</name>
</gene>
<organism evidence="1 2">
    <name type="scientific">Helicobacter pylori GAM260BSi</name>
    <dbReference type="NCBI Taxonomy" id="1159046"/>
    <lineage>
        <taxon>Bacteria</taxon>
        <taxon>Pseudomonadati</taxon>
        <taxon>Campylobacterota</taxon>
        <taxon>Epsilonproteobacteria</taxon>
        <taxon>Campylobacterales</taxon>
        <taxon>Helicobacteraceae</taxon>
        <taxon>Helicobacter</taxon>
    </lineage>
</organism>
<proteinExistence type="predicted"/>
<dbReference type="EMBL" id="APDV01000006">
    <property type="protein sequence ID" value="EMH25708.1"/>
    <property type="molecule type" value="Genomic_DNA"/>
</dbReference>